<dbReference type="AlphaFoldDB" id="A2FK15"/>
<feature type="repeat" description="WD" evidence="3">
    <location>
        <begin position="246"/>
        <end position="287"/>
    </location>
</feature>
<reference evidence="5" key="1">
    <citation type="submission" date="2006-10" db="EMBL/GenBank/DDBJ databases">
        <authorList>
            <person name="Amadeo P."/>
            <person name="Zhao Q."/>
            <person name="Wortman J."/>
            <person name="Fraser-Liggett C."/>
            <person name="Carlton J."/>
        </authorList>
    </citation>
    <scope>NUCLEOTIDE SEQUENCE</scope>
    <source>
        <strain evidence="5">G3</strain>
    </source>
</reference>
<keyword evidence="2" id="KW-0677">Repeat</keyword>
<dbReference type="SUPFAM" id="SSF50978">
    <property type="entry name" value="WD40 repeat-like"/>
    <property type="match status" value="1"/>
</dbReference>
<dbReference type="InterPro" id="IPR001680">
    <property type="entry name" value="WD40_rpt"/>
</dbReference>
<dbReference type="VEuPathDB" id="TrichDB:TVAG_346250"/>
<evidence type="ECO:0000256" key="4">
    <source>
        <dbReference type="SAM" id="MobiDB-lite"/>
    </source>
</evidence>
<reference evidence="5" key="2">
    <citation type="journal article" date="2007" name="Science">
        <title>Draft genome sequence of the sexually transmitted pathogen Trichomonas vaginalis.</title>
        <authorList>
            <person name="Carlton J.M."/>
            <person name="Hirt R.P."/>
            <person name="Silva J.C."/>
            <person name="Delcher A.L."/>
            <person name="Schatz M."/>
            <person name="Zhao Q."/>
            <person name="Wortman J.R."/>
            <person name="Bidwell S.L."/>
            <person name="Alsmark U.C.M."/>
            <person name="Besteiro S."/>
            <person name="Sicheritz-Ponten T."/>
            <person name="Noel C.J."/>
            <person name="Dacks J.B."/>
            <person name="Foster P.G."/>
            <person name="Simillion C."/>
            <person name="Van de Peer Y."/>
            <person name="Miranda-Saavedra D."/>
            <person name="Barton G.J."/>
            <person name="Westrop G.D."/>
            <person name="Mueller S."/>
            <person name="Dessi D."/>
            <person name="Fiori P.L."/>
            <person name="Ren Q."/>
            <person name="Paulsen I."/>
            <person name="Zhang H."/>
            <person name="Bastida-Corcuera F.D."/>
            <person name="Simoes-Barbosa A."/>
            <person name="Brown M.T."/>
            <person name="Hayes R.D."/>
            <person name="Mukherjee M."/>
            <person name="Okumura C.Y."/>
            <person name="Schneider R."/>
            <person name="Smith A.J."/>
            <person name="Vanacova S."/>
            <person name="Villalvazo M."/>
            <person name="Haas B.J."/>
            <person name="Pertea M."/>
            <person name="Feldblyum T.V."/>
            <person name="Utterback T.R."/>
            <person name="Shu C.L."/>
            <person name="Osoegawa K."/>
            <person name="de Jong P.J."/>
            <person name="Hrdy I."/>
            <person name="Horvathova L."/>
            <person name="Zubacova Z."/>
            <person name="Dolezal P."/>
            <person name="Malik S.B."/>
            <person name="Logsdon J.M. Jr."/>
            <person name="Henze K."/>
            <person name="Gupta A."/>
            <person name="Wang C.C."/>
            <person name="Dunne R.L."/>
            <person name="Upcroft J.A."/>
            <person name="Upcroft P."/>
            <person name="White O."/>
            <person name="Salzberg S.L."/>
            <person name="Tang P."/>
            <person name="Chiu C.-H."/>
            <person name="Lee Y.-S."/>
            <person name="Embley T.M."/>
            <person name="Coombs G.H."/>
            <person name="Mottram J.C."/>
            <person name="Tachezy J."/>
            <person name="Fraser-Liggett C.M."/>
            <person name="Johnson P.J."/>
        </authorList>
    </citation>
    <scope>NUCLEOTIDE SEQUENCE [LARGE SCALE GENOMIC DNA]</scope>
    <source>
        <strain evidence="5">G3</strain>
    </source>
</reference>
<keyword evidence="6" id="KW-1185">Reference proteome</keyword>
<dbReference type="GO" id="GO:0006261">
    <property type="term" value="P:DNA-templated DNA replication"/>
    <property type="evidence" value="ECO:0000318"/>
    <property type="project" value="GO_Central"/>
</dbReference>
<dbReference type="SMR" id="A2FK15"/>
<feature type="compositionally biased region" description="Basic and acidic residues" evidence="4">
    <location>
        <begin position="303"/>
        <end position="321"/>
    </location>
</feature>
<dbReference type="RefSeq" id="XP_001307692.1">
    <property type="nucleotide sequence ID" value="XM_001307691.1"/>
</dbReference>
<dbReference type="PROSITE" id="PS50082">
    <property type="entry name" value="WD_REPEATS_2"/>
    <property type="match status" value="1"/>
</dbReference>
<dbReference type="GO" id="GO:0006364">
    <property type="term" value="P:rRNA processing"/>
    <property type="evidence" value="ECO:0000318"/>
    <property type="project" value="GO_Central"/>
</dbReference>
<accession>A2FK15</accession>
<dbReference type="EMBL" id="DS113839">
    <property type="protein sequence ID" value="EAX94762.1"/>
    <property type="molecule type" value="Genomic_DNA"/>
</dbReference>
<dbReference type="Gene3D" id="2.130.10.10">
    <property type="entry name" value="YVTN repeat-like/Quinoprotein amine dehydrogenase"/>
    <property type="match status" value="2"/>
</dbReference>
<sequence>MSGRRLFVACSALDDSPSQIVSEKLASIEPYNNFSTSLSKHNFDIVDKYLISIIVKSKAGSKLCINSDMKLQKRAECSIDANVNCITVGGGYIAAGLTDGRLCLWRASDGELVFDDDMHLGPISCLSINTSLWVIFAASDTGRAAGWCIPDLFKDAQPDQTWSIHSLGITDMAVSTNGRVFTVGKDKLLKCFDFCAGCEILSVSFENELTCLCLAHNEGIVYVGDVAGGIYPIYLTAESEIGERFDPGHSMAVTDLAISDDDRALYSISLDRYIHCWDTSSGVSIKNRQISGTPFSLKWLPDIPKEETDKQKGRPPRDQRGKPKGFPVLKKSKQTNRDELVSAPPSEIPMISPDEEAQIAITDVFLSKSLNSDSVKAELK</sequence>
<dbReference type="eggNOG" id="KOG0646">
    <property type="taxonomic scope" value="Eukaryota"/>
</dbReference>
<dbReference type="InterPro" id="IPR015943">
    <property type="entry name" value="WD40/YVTN_repeat-like_dom_sf"/>
</dbReference>
<dbReference type="GO" id="GO:0120330">
    <property type="term" value="C:rixosome complex"/>
    <property type="evidence" value="ECO:0000318"/>
    <property type="project" value="GO_Central"/>
</dbReference>
<dbReference type="Proteomes" id="UP000001542">
    <property type="component" value="Unassembled WGS sequence"/>
</dbReference>
<dbReference type="PANTHER" id="PTHR18763">
    <property type="entry name" value="WD-REPEAT PROTEIN 18"/>
    <property type="match status" value="1"/>
</dbReference>
<evidence type="ECO:0000313" key="6">
    <source>
        <dbReference type="Proteomes" id="UP000001542"/>
    </source>
</evidence>
<evidence type="ECO:0000256" key="3">
    <source>
        <dbReference type="PROSITE-ProRule" id="PRU00221"/>
    </source>
</evidence>
<organism evidence="5 6">
    <name type="scientific">Trichomonas vaginalis (strain ATCC PRA-98 / G3)</name>
    <dbReference type="NCBI Taxonomy" id="412133"/>
    <lineage>
        <taxon>Eukaryota</taxon>
        <taxon>Metamonada</taxon>
        <taxon>Parabasalia</taxon>
        <taxon>Trichomonadida</taxon>
        <taxon>Trichomonadidae</taxon>
        <taxon>Trichomonas</taxon>
    </lineage>
</organism>
<proteinExistence type="predicted"/>
<dbReference type="InterPro" id="IPR045227">
    <property type="entry name" value="WDR18/Ipi3/RID3"/>
</dbReference>
<keyword evidence="1 3" id="KW-0853">WD repeat</keyword>
<name>A2FK15_TRIV3</name>
<gene>
    <name evidence="5" type="ORF">TVAG_346250</name>
</gene>
<evidence type="ECO:0000256" key="1">
    <source>
        <dbReference type="ARBA" id="ARBA00022574"/>
    </source>
</evidence>
<feature type="region of interest" description="Disordered" evidence="4">
    <location>
        <begin position="301"/>
        <end position="352"/>
    </location>
</feature>
<dbReference type="OrthoDB" id="756370at2759"/>
<evidence type="ECO:0000313" key="5">
    <source>
        <dbReference type="EMBL" id="EAX94762.1"/>
    </source>
</evidence>
<dbReference type="KEGG" id="tva:4752503"/>
<dbReference type="InterPro" id="IPR036322">
    <property type="entry name" value="WD40_repeat_dom_sf"/>
</dbReference>
<dbReference type="PANTHER" id="PTHR18763:SF0">
    <property type="entry name" value="WD REPEAT-CONTAINING PROTEIN 18"/>
    <property type="match status" value="1"/>
</dbReference>
<evidence type="ECO:0000256" key="2">
    <source>
        <dbReference type="ARBA" id="ARBA00022737"/>
    </source>
</evidence>
<dbReference type="STRING" id="5722.A2FK15"/>
<dbReference type="Pfam" id="PF00400">
    <property type="entry name" value="WD40"/>
    <property type="match status" value="2"/>
</dbReference>
<protein>
    <submittedName>
        <fullName evidence="5">Uncharacterized protein</fullName>
    </submittedName>
</protein>
<dbReference type="InParanoid" id="A2FK15"/>
<dbReference type="GO" id="GO:0005656">
    <property type="term" value="C:nuclear pre-replicative complex"/>
    <property type="evidence" value="ECO:0000318"/>
    <property type="project" value="GO_Central"/>
</dbReference>
<dbReference type="SMART" id="SM00320">
    <property type="entry name" value="WD40"/>
    <property type="match status" value="4"/>
</dbReference>
<dbReference type="VEuPathDB" id="TrichDB:TVAGG3_1018780"/>